<dbReference type="PROSITE" id="PS51177">
    <property type="entry name" value="LUMAZINE_BIND"/>
    <property type="match status" value="1"/>
</dbReference>
<accession>A0ABV7CDI4</accession>
<dbReference type="Gene3D" id="2.40.30.20">
    <property type="match status" value="1"/>
</dbReference>
<protein>
    <recommendedName>
        <fullName evidence="2">Lumazine-binding domain-containing protein</fullName>
    </recommendedName>
</protein>
<dbReference type="Proteomes" id="UP001595384">
    <property type="component" value="Unassembled WGS sequence"/>
</dbReference>
<sequence>MFTNYSRSVGKVTAVSACRPVELGIRVHQSLSSQLEVGSELIIDGVKVPVARLEGDALFCSLDACAMNSTLSTAALHSLVNVVSLGCTDPHDEYRVITGQIDFQSEIQSMLRHEDILRLEVSFPVDDGWLKSLVPEAYLAINGMKGVVEQVDAEAGRMTISIDATLSNIQIIEMKFVGDVVNVEVERLSPKALQAVDNGLSQTLGELYPMFHQLLKLQGTTLENLAYRARAKLHQEIVGTTAKEATVLQELELLEDV</sequence>
<evidence type="ECO:0000313" key="4">
    <source>
        <dbReference type="Proteomes" id="UP001595384"/>
    </source>
</evidence>
<dbReference type="InterPro" id="IPR023366">
    <property type="entry name" value="ATP_synth_asu-like_sf"/>
</dbReference>
<keyword evidence="4" id="KW-1185">Reference proteome</keyword>
<organism evidence="3 4">
    <name type="scientific">Vibrio zhugei</name>
    <dbReference type="NCBI Taxonomy" id="2479546"/>
    <lineage>
        <taxon>Bacteria</taxon>
        <taxon>Pseudomonadati</taxon>
        <taxon>Pseudomonadota</taxon>
        <taxon>Gammaproteobacteria</taxon>
        <taxon>Vibrionales</taxon>
        <taxon>Vibrionaceae</taxon>
        <taxon>Vibrio</taxon>
    </lineage>
</organism>
<name>A0ABV7CDI4_9VIBR</name>
<reference evidence="4" key="1">
    <citation type="journal article" date="2019" name="Int. J. Syst. Evol. Microbiol.">
        <title>The Global Catalogue of Microorganisms (GCM) 10K type strain sequencing project: providing services to taxonomists for standard genome sequencing and annotation.</title>
        <authorList>
            <consortium name="The Broad Institute Genomics Platform"/>
            <consortium name="The Broad Institute Genome Sequencing Center for Infectious Disease"/>
            <person name="Wu L."/>
            <person name="Ma J."/>
        </authorList>
    </citation>
    <scope>NUCLEOTIDE SEQUENCE [LARGE SCALE GENOMIC DNA]</scope>
    <source>
        <strain evidence="4">KCTC 62784</strain>
    </source>
</reference>
<comment type="caution">
    <text evidence="3">The sequence shown here is derived from an EMBL/GenBank/DDBJ whole genome shotgun (WGS) entry which is preliminary data.</text>
</comment>
<dbReference type="SUPFAM" id="SSF63380">
    <property type="entry name" value="Riboflavin synthase domain-like"/>
    <property type="match status" value="1"/>
</dbReference>
<dbReference type="EMBL" id="JBHRSE010000084">
    <property type="protein sequence ID" value="MFC3024634.1"/>
    <property type="molecule type" value="Genomic_DNA"/>
</dbReference>
<dbReference type="RefSeq" id="WP_123016198.1">
    <property type="nucleotide sequence ID" value="NZ_AP024911.1"/>
</dbReference>
<dbReference type="InterPro" id="IPR026017">
    <property type="entry name" value="Lumazine-bd_dom"/>
</dbReference>
<proteinExistence type="predicted"/>
<gene>
    <name evidence="3" type="ORF">ACFODT_12455</name>
</gene>
<evidence type="ECO:0000313" key="3">
    <source>
        <dbReference type="EMBL" id="MFC3024634.1"/>
    </source>
</evidence>
<evidence type="ECO:0000259" key="2">
    <source>
        <dbReference type="PROSITE" id="PS51177"/>
    </source>
</evidence>
<feature type="domain" description="Lumazine-binding" evidence="2">
    <location>
        <begin position="96"/>
        <end position="196"/>
    </location>
</feature>
<evidence type="ECO:0000256" key="1">
    <source>
        <dbReference type="PROSITE-ProRule" id="PRU00524"/>
    </source>
</evidence>
<feature type="repeat" description="Lumazine-binding" evidence="1">
    <location>
        <begin position="96"/>
        <end position="196"/>
    </location>
</feature>
<dbReference type="InterPro" id="IPR017938">
    <property type="entry name" value="Riboflavin_synthase-like_b-brl"/>
</dbReference>